<feature type="transmembrane region" description="Helical" evidence="1">
    <location>
        <begin position="52"/>
        <end position="74"/>
    </location>
</feature>
<evidence type="ECO:0000313" key="2">
    <source>
        <dbReference type="EMBL" id="KFI46652.1"/>
    </source>
</evidence>
<keyword evidence="1" id="KW-1133">Transmembrane helix</keyword>
<dbReference type="EMBL" id="JGYP01000001">
    <property type="protein sequence ID" value="KFI46652.1"/>
    <property type="molecule type" value="Genomic_DNA"/>
</dbReference>
<feature type="transmembrane region" description="Helical" evidence="1">
    <location>
        <begin position="28"/>
        <end position="46"/>
    </location>
</feature>
<dbReference type="Proteomes" id="UP000029096">
    <property type="component" value="Unassembled WGS sequence"/>
</dbReference>
<proteinExistence type="predicted"/>
<evidence type="ECO:0000313" key="3">
    <source>
        <dbReference type="Proteomes" id="UP000029096"/>
    </source>
</evidence>
<keyword evidence="1" id="KW-0812">Transmembrane</keyword>
<accession>A0A086ZJF2</accession>
<dbReference type="eggNOG" id="ENOG5030JH3">
    <property type="taxonomic scope" value="Bacteria"/>
</dbReference>
<feature type="transmembrane region" description="Helical" evidence="1">
    <location>
        <begin position="131"/>
        <end position="156"/>
    </location>
</feature>
<feature type="transmembrane region" description="Helical" evidence="1">
    <location>
        <begin position="163"/>
        <end position="185"/>
    </location>
</feature>
<sequence length="234" mass="25047">MNAVSLVQVKRSMRIDFLRLSATGKSSVWVIVLMPLLFVVMGMLGGDEMTTFGFAGSAVGVCGMFASMLPMIVASNEEMSGNSSMNGIIPATRLNQVLARYAFMIVVDILAALEAMVCLVLLLHFDEPPVTSLIGIGLSVLSAALFVGSLLMPLFYRFPATQAIGWGFGLLGLLCLVGFGLYRFVPQSAFLASKTSSLFTTHMGLILGIVAIVAVLICLCSFLISNRIYANKEL</sequence>
<feature type="transmembrane region" description="Helical" evidence="1">
    <location>
        <begin position="205"/>
        <end position="224"/>
    </location>
</feature>
<keyword evidence="1" id="KW-0472">Membrane</keyword>
<protein>
    <recommendedName>
        <fullName evidence="4">ABC-2 family transporter protein</fullName>
    </recommendedName>
</protein>
<comment type="caution">
    <text evidence="2">The sequence shown here is derived from an EMBL/GenBank/DDBJ whole genome shotgun (WGS) entry which is preliminary data.</text>
</comment>
<keyword evidence="3" id="KW-1185">Reference proteome</keyword>
<feature type="transmembrane region" description="Helical" evidence="1">
    <location>
        <begin position="101"/>
        <end position="125"/>
    </location>
</feature>
<evidence type="ECO:0008006" key="4">
    <source>
        <dbReference type="Google" id="ProtNLM"/>
    </source>
</evidence>
<name>A0A086ZJF2_9BIFI</name>
<evidence type="ECO:0000256" key="1">
    <source>
        <dbReference type="SAM" id="Phobius"/>
    </source>
</evidence>
<dbReference type="Pfam" id="PF13346">
    <property type="entry name" value="ABC2_membrane_5"/>
    <property type="match status" value="1"/>
</dbReference>
<dbReference type="AlphaFoldDB" id="A0A086ZJF2"/>
<dbReference type="STRING" id="1437606.BBOH_0124"/>
<organism evidence="2 3">
    <name type="scientific">Bifidobacterium bohemicum DSM 22767</name>
    <dbReference type="NCBI Taxonomy" id="1437606"/>
    <lineage>
        <taxon>Bacteria</taxon>
        <taxon>Bacillati</taxon>
        <taxon>Actinomycetota</taxon>
        <taxon>Actinomycetes</taxon>
        <taxon>Bifidobacteriales</taxon>
        <taxon>Bifidobacteriaceae</taxon>
        <taxon>Bifidobacterium</taxon>
    </lineage>
</organism>
<reference evidence="2 3" key="1">
    <citation type="submission" date="2014-03" db="EMBL/GenBank/DDBJ databases">
        <title>Genomics of Bifidobacteria.</title>
        <authorList>
            <person name="Ventura M."/>
            <person name="Milani C."/>
            <person name="Lugli G.A."/>
        </authorList>
    </citation>
    <scope>NUCLEOTIDE SEQUENCE [LARGE SCALE GENOMIC DNA]</scope>
    <source>
        <strain evidence="2 3">DSM 22767</strain>
    </source>
</reference>
<dbReference type="InterPro" id="IPR025699">
    <property type="entry name" value="ABC2_memb-like"/>
</dbReference>
<gene>
    <name evidence="2" type="ORF">BBOH_0124</name>
</gene>